<keyword evidence="6" id="KW-1185">Reference proteome</keyword>
<evidence type="ECO:0000256" key="2">
    <source>
        <dbReference type="ARBA" id="ARBA00022801"/>
    </source>
</evidence>
<dbReference type="InterPro" id="IPR020084">
    <property type="entry name" value="NUDIX_hydrolase_CS"/>
</dbReference>
<evidence type="ECO:0000256" key="3">
    <source>
        <dbReference type="RuleBase" id="RU003476"/>
    </source>
</evidence>
<dbReference type="PRINTS" id="PR00502">
    <property type="entry name" value="NUDIXFAMILY"/>
</dbReference>
<feature type="domain" description="Nudix hydrolase" evidence="4">
    <location>
        <begin position="24"/>
        <end position="149"/>
    </location>
</feature>
<dbReference type="InterPro" id="IPR015797">
    <property type="entry name" value="NUDIX_hydrolase-like_dom_sf"/>
</dbReference>
<reference evidence="5 6" key="1">
    <citation type="submission" date="2020-11" db="EMBL/GenBank/DDBJ databases">
        <title>genome sequence of strain KACC 18849.</title>
        <authorList>
            <person name="Gao J."/>
            <person name="Zhang X."/>
        </authorList>
    </citation>
    <scope>NUCLEOTIDE SEQUENCE [LARGE SCALE GENOMIC DNA]</scope>
    <source>
        <strain evidence="5 6">KACC 18849</strain>
    </source>
</reference>
<protein>
    <submittedName>
        <fullName evidence="5">NUDIX domain-containing protein</fullName>
    </submittedName>
</protein>
<dbReference type="PROSITE" id="PS51462">
    <property type="entry name" value="NUDIX"/>
    <property type="match status" value="1"/>
</dbReference>
<dbReference type="EMBL" id="JADWOX010000016">
    <property type="protein sequence ID" value="MBI1685901.1"/>
    <property type="molecule type" value="Genomic_DNA"/>
</dbReference>
<dbReference type="Gene3D" id="3.90.79.10">
    <property type="entry name" value="Nucleoside Triphosphate Pyrophosphohydrolase"/>
    <property type="match status" value="1"/>
</dbReference>
<dbReference type="PROSITE" id="PS00893">
    <property type="entry name" value="NUDIX_BOX"/>
    <property type="match status" value="1"/>
</dbReference>
<comment type="caution">
    <text evidence="5">The sequence shown here is derived from an EMBL/GenBank/DDBJ whole genome shotgun (WGS) entry which is preliminary data.</text>
</comment>
<dbReference type="InterPro" id="IPR000086">
    <property type="entry name" value="NUDIX_hydrolase_dom"/>
</dbReference>
<sequence>MLWRRKVEPFTRPLVYAWFRLNRGLTLGVRGVVTDGEGRVLLLQHTYVPGWYLPGGGVEKRETAETALAREMQEEAGVRVLGRPTLLSVHSNEPRHPGDHVLVYRVHAWEPCASSAQGEIHELAWFAPDALPEDVTPATRQRIAEALAGAETDPMW</sequence>
<gene>
    <name evidence="5" type="ORF">I4Q42_19710</name>
</gene>
<comment type="similarity">
    <text evidence="3">Belongs to the Nudix hydrolase family.</text>
</comment>
<dbReference type="RefSeq" id="WP_198577800.1">
    <property type="nucleotide sequence ID" value="NZ_JADWOX010000016.1"/>
</dbReference>
<dbReference type="Proteomes" id="UP000639859">
    <property type="component" value="Unassembled WGS sequence"/>
</dbReference>
<dbReference type="InterPro" id="IPR020476">
    <property type="entry name" value="Nudix_hydrolase"/>
</dbReference>
<evidence type="ECO:0000313" key="5">
    <source>
        <dbReference type="EMBL" id="MBI1685901.1"/>
    </source>
</evidence>
<dbReference type="PANTHER" id="PTHR43046:SF14">
    <property type="entry name" value="MUTT_NUDIX FAMILY PROTEIN"/>
    <property type="match status" value="1"/>
</dbReference>
<accession>A0ABS0T1Z5</accession>
<dbReference type="CDD" id="cd04680">
    <property type="entry name" value="NUDIX_Hydrolase"/>
    <property type="match status" value="1"/>
</dbReference>
<dbReference type="PANTHER" id="PTHR43046">
    <property type="entry name" value="GDP-MANNOSE MANNOSYL HYDROLASE"/>
    <property type="match status" value="1"/>
</dbReference>
<evidence type="ECO:0000256" key="1">
    <source>
        <dbReference type="ARBA" id="ARBA00001946"/>
    </source>
</evidence>
<comment type="cofactor">
    <cofactor evidence="1">
        <name>Mg(2+)</name>
        <dbReference type="ChEBI" id="CHEBI:18420"/>
    </cofactor>
</comment>
<evidence type="ECO:0000313" key="6">
    <source>
        <dbReference type="Proteomes" id="UP000639859"/>
    </source>
</evidence>
<dbReference type="SUPFAM" id="SSF55811">
    <property type="entry name" value="Nudix"/>
    <property type="match status" value="1"/>
</dbReference>
<keyword evidence="2 3" id="KW-0378">Hydrolase</keyword>
<name>A0ABS0T1Z5_9CAUL</name>
<evidence type="ECO:0000259" key="4">
    <source>
        <dbReference type="PROSITE" id="PS51462"/>
    </source>
</evidence>
<dbReference type="Pfam" id="PF00293">
    <property type="entry name" value="NUDIX"/>
    <property type="match status" value="1"/>
</dbReference>
<organism evidence="5 6">
    <name type="scientific">Caulobacter hibisci</name>
    <dbReference type="NCBI Taxonomy" id="2035993"/>
    <lineage>
        <taxon>Bacteria</taxon>
        <taxon>Pseudomonadati</taxon>
        <taxon>Pseudomonadota</taxon>
        <taxon>Alphaproteobacteria</taxon>
        <taxon>Caulobacterales</taxon>
        <taxon>Caulobacteraceae</taxon>
        <taxon>Caulobacter</taxon>
    </lineage>
</organism>
<proteinExistence type="inferred from homology"/>